<keyword evidence="3" id="KW-1185">Reference proteome</keyword>
<dbReference type="Gene3D" id="1.10.10.60">
    <property type="entry name" value="Homeodomain-like"/>
    <property type="match status" value="1"/>
</dbReference>
<dbReference type="PROSITE" id="PS51293">
    <property type="entry name" value="SANT"/>
    <property type="match status" value="1"/>
</dbReference>
<dbReference type="Proteomes" id="UP001359559">
    <property type="component" value="Unassembled WGS sequence"/>
</dbReference>
<dbReference type="Pfam" id="PF00249">
    <property type="entry name" value="Myb_DNA-binding"/>
    <property type="match status" value="1"/>
</dbReference>
<dbReference type="AlphaFoldDB" id="A0AAN9IUB9"/>
<accession>A0AAN9IUB9</accession>
<comment type="caution">
    <text evidence="2">The sequence shown here is derived from an EMBL/GenBank/DDBJ whole genome shotgun (WGS) entry which is preliminary data.</text>
</comment>
<dbReference type="SUPFAM" id="SSF46689">
    <property type="entry name" value="Homeodomain-like"/>
    <property type="match status" value="1"/>
</dbReference>
<protein>
    <recommendedName>
        <fullName evidence="1">SANT domain-containing protein</fullName>
    </recommendedName>
</protein>
<dbReference type="InterPro" id="IPR001005">
    <property type="entry name" value="SANT/Myb"/>
</dbReference>
<dbReference type="InterPro" id="IPR009057">
    <property type="entry name" value="Homeodomain-like_sf"/>
</dbReference>
<evidence type="ECO:0000313" key="3">
    <source>
        <dbReference type="Proteomes" id="UP001359559"/>
    </source>
</evidence>
<dbReference type="InterPro" id="IPR017884">
    <property type="entry name" value="SANT_dom"/>
</dbReference>
<feature type="domain" description="SANT" evidence="1">
    <location>
        <begin position="62"/>
        <end position="113"/>
    </location>
</feature>
<organism evidence="2 3">
    <name type="scientific">Clitoria ternatea</name>
    <name type="common">Butterfly pea</name>
    <dbReference type="NCBI Taxonomy" id="43366"/>
    <lineage>
        <taxon>Eukaryota</taxon>
        <taxon>Viridiplantae</taxon>
        <taxon>Streptophyta</taxon>
        <taxon>Embryophyta</taxon>
        <taxon>Tracheophyta</taxon>
        <taxon>Spermatophyta</taxon>
        <taxon>Magnoliopsida</taxon>
        <taxon>eudicotyledons</taxon>
        <taxon>Gunneridae</taxon>
        <taxon>Pentapetalae</taxon>
        <taxon>rosids</taxon>
        <taxon>fabids</taxon>
        <taxon>Fabales</taxon>
        <taxon>Fabaceae</taxon>
        <taxon>Papilionoideae</taxon>
        <taxon>50 kb inversion clade</taxon>
        <taxon>NPAAA clade</taxon>
        <taxon>indigoferoid/millettioid clade</taxon>
        <taxon>Phaseoleae</taxon>
        <taxon>Clitoria</taxon>
    </lineage>
</organism>
<dbReference type="SMART" id="SM00717">
    <property type="entry name" value="SANT"/>
    <property type="match status" value="1"/>
</dbReference>
<dbReference type="CDD" id="cd00167">
    <property type="entry name" value="SANT"/>
    <property type="match status" value="1"/>
</dbReference>
<gene>
    <name evidence="2" type="ORF">RJT34_21527</name>
</gene>
<name>A0AAN9IUB9_CLITE</name>
<reference evidence="2 3" key="1">
    <citation type="submission" date="2024-01" db="EMBL/GenBank/DDBJ databases">
        <title>The genomes of 5 underutilized Papilionoideae crops provide insights into root nodulation and disease resistance.</title>
        <authorList>
            <person name="Yuan L."/>
        </authorList>
    </citation>
    <scope>NUCLEOTIDE SEQUENCE [LARGE SCALE GENOMIC DNA]</scope>
    <source>
        <strain evidence="2">LY-2023</strain>
        <tissue evidence="2">Leaf</tissue>
    </source>
</reference>
<evidence type="ECO:0000313" key="2">
    <source>
        <dbReference type="EMBL" id="KAK7286500.1"/>
    </source>
</evidence>
<proteinExistence type="predicted"/>
<dbReference type="EMBL" id="JAYKXN010000005">
    <property type="protein sequence ID" value="KAK7286500.1"/>
    <property type="molecule type" value="Genomic_DNA"/>
</dbReference>
<sequence>MAFSHQILNLQIYFQDFRASFTFLKLVSWQDNFTNCFKNGNFGEKRSTEDFILNELSENSGKHGPVWTVGETLLLLESVLKHGDDWELVAQSVQTKTKFDCISKLIELPFGELMLGPLTDMTEDQSPELANENEQNDDVVMENPSKRKHVFALSDSSSSLMKQLQQLMLQFQHFFDENLCPREIFDFEEDYASHANSE</sequence>
<evidence type="ECO:0000259" key="1">
    <source>
        <dbReference type="PROSITE" id="PS51293"/>
    </source>
</evidence>